<sequence length="88" mass="9472">NRLAHWLLGQGVGAESRVGVALERGTDMLVALYAVHKAGGVYLPLDPDYPAERVRYMLEDSGASLLLSHDAALDRLPSVEGVETVNLD</sequence>
<comment type="caution">
    <text evidence="2">The sequence shown here is derived from an EMBL/GenBank/DDBJ whole genome shotgun (WGS) entry which is preliminary data.</text>
</comment>
<dbReference type="Pfam" id="PF00501">
    <property type="entry name" value="AMP-binding"/>
    <property type="match status" value="1"/>
</dbReference>
<evidence type="ECO:0000313" key="3">
    <source>
        <dbReference type="Proteomes" id="UP001143391"/>
    </source>
</evidence>
<name>A0ABT5YGS6_9GAMM</name>
<dbReference type="PANTHER" id="PTHR45527:SF1">
    <property type="entry name" value="FATTY ACID SYNTHASE"/>
    <property type="match status" value="1"/>
</dbReference>
<protein>
    <submittedName>
        <fullName evidence="2">AMP-binding protein</fullName>
    </submittedName>
</protein>
<feature type="domain" description="AMP-dependent synthetase/ligase" evidence="1">
    <location>
        <begin position="1"/>
        <end position="78"/>
    </location>
</feature>
<dbReference type="Gene3D" id="3.40.50.980">
    <property type="match status" value="1"/>
</dbReference>
<keyword evidence="3" id="KW-1185">Reference proteome</keyword>
<evidence type="ECO:0000313" key="2">
    <source>
        <dbReference type="EMBL" id="MDF0752901.1"/>
    </source>
</evidence>
<organism evidence="2 3">
    <name type="scientific">Marinobacter iranensis</name>
    <dbReference type="NCBI Taxonomy" id="2962607"/>
    <lineage>
        <taxon>Bacteria</taxon>
        <taxon>Pseudomonadati</taxon>
        <taxon>Pseudomonadota</taxon>
        <taxon>Gammaproteobacteria</taxon>
        <taxon>Pseudomonadales</taxon>
        <taxon>Marinobacteraceae</taxon>
        <taxon>Marinobacter</taxon>
    </lineage>
</organism>
<feature type="non-terminal residue" evidence="2">
    <location>
        <position position="1"/>
    </location>
</feature>
<reference evidence="2" key="1">
    <citation type="submission" date="2022-07" db="EMBL/GenBank/DDBJ databases">
        <title>Marinobacter iranensis a new bacterium isolate from a hipersaline lake in Iran.</title>
        <authorList>
            <person name="Mohammad A.M.A."/>
            <person name="Cristina S.-P."/>
            <person name="Antonio V."/>
        </authorList>
    </citation>
    <scope>NUCLEOTIDE SEQUENCE</scope>
    <source>
        <strain evidence="2">71-i</strain>
    </source>
</reference>
<feature type="non-terminal residue" evidence="2">
    <location>
        <position position="88"/>
    </location>
</feature>
<dbReference type="SUPFAM" id="SSF56801">
    <property type="entry name" value="Acetyl-CoA synthetase-like"/>
    <property type="match status" value="1"/>
</dbReference>
<dbReference type="Proteomes" id="UP001143391">
    <property type="component" value="Unassembled WGS sequence"/>
</dbReference>
<dbReference type="PANTHER" id="PTHR45527">
    <property type="entry name" value="NONRIBOSOMAL PEPTIDE SYNTHETASE"/>
    <property type="match status" value="1"/>
</dbReference>
<dbReference type="EMBL" id="JANCMW010000197">
    <property type="protein sequence ID" value="MDF0752901.1"/>
    <property type="molecule type" value="Genomic_DNA"/>
</dbReference>
<accession>A0ABT5YGS6</accession>
<gene>
    <name evidence="2" type="ORF">NLU14_22000</name>
</gene>
<evidence type="ECO:0000259" key="1">
    <source>
        <dbReference type="Pfam" id="PF00501"/>
    </source>
</evidence>
<dbReference type="InterPro" id="IPR000873">
    <property type="entry name" value="AMP-dep_synth/lig_dom"/>
</dbReference>
<proteinExistence type="predicted"/>
<dbReference type="RefSeq" id="WP_275710620.1">
    <property type="nucleotide sequence ID" value="NZ_JANCMW010000197.1"/>
</dbReference>